<dbReference type="GO" id="GO:0020037">
    <property type="term" value="F:heme binding"/>
    <property type="evidence" value="ECO:0007669"/>
    <property type="project" value="InterPro"/>
</dbReference>
<dbReference type="Gene3D" id="3.90.1520.10">
    <property type="entry name" value="H-NOX domain"/>
    <property type="match status" value="1"/>
</dbReference>
<dbReference type="GO" id="GO:0008074">
    <property type="term" value="C:guanylate cyclase complex, soluble"/>
    <property type="evidence" value="ECO:0007669"/>
    <property type="project" value="TreeGrafter"/>
</dbReference>
<evidence type="ECO:0000313" key="10">
    <source>
        <dbReference type="EMBL" id="CAF1640542.1"/>
    </source>
</evidence>
<dbReference type="Pfam" id="PF07700">
    <property type="entry name" value="HNOB"/>
    <property type="match status" value="1"/>
</dbReference>
<dbReference type="InterPro" id="IPR011645">
    <property type="entry name" value="HNOB_dom_associated"/>
</dbReference>
<comment type="caution">
    <text evidence="10">The sequence shown here is derived from an EMBL/GenBank/DDBJ whole genome shotgun (WGS) entry which is preliminary data.</text>
</comment>
<dbReference type="InterPro" id="IPR038158">
    <property type="entry name" value="H-NOX_domain_sf"/>
</dbReference>
<dbReference type="PANTHER" id="PTHR45655">
    <property type="entry name" value="GUANYLATE CYCLASE SOLUBLE SUBUNIT BETA-2"/>
    <property type="match status" value="1"/>
</dbReference>
<dbReference type="InterPro" id="IPR011644">
    <property type="entry name" value="Heme_NO-bd"/>
</dbReference>
<dbReference type="GO" id="GO:0019934">
    <property type="term" value="P:cGMP-mediated signaling"/>
    <property type="evidence" value="ECO:0007669"/>
    <property type="project" value="TreeGrafter"/>
</dbReference>
<dbReference type="PANTHER" id="PTHR45655:SF5">
    <property type="entry name" value="SOLUBLE GUANYLATE CYCLASE 89DA-RELATED"/>
    <property type="match status" value="1"/>
</dbReference>
<dbReference type="InterPro" id="IPR042463">
    <property type="entry name" value="HNOB_dom_associated_sf"/>
</dbReference>
<organism evidence="10 11">
    <name type="scientific">Adineta ricciae</name>
    <name type="common">Rotifer</name>
    <dbReference type="NCBI Taxonomy" id="249248"/>
    <lineage>
        <taxon>Eukaryota</taxon>
        <taxon>Metazoa</taxon>
        <taxon>Spiralia</taxon>
        <taxon>Gnathifera</taxon>
        <taxon>Rotifera</taxon>
        <taxon>Eurotatoria</taxon>
        <taxon>Bdelloidea</taxon>
        <taxon>Adinetida</taxon>
        <taxon>Adinetidae</taxon>
        <taxon>Adineta</taxon>
    </lineage>
</organism>
<dbReference type="AlphaFoldDB" id="A0A816DRK2"/>
<dbReference type="GO" id="GO:0005525">
    <property type="term" value="F:GTP binding"/>
    <property type="evidence" value="ECO:0007669"/>
    <property type="project" value="UniProtKB-KW"/>
</dbReference>
<dbReference type="EC" id="4.6.1.2" evidence="2"/>
<proteinExistence type="predicted"/>
<accession>A0A816DRK2</accession>
<keyword evidence="7" id="KW-0141">cGMP biosynthesis</keyword>
<keyword evidence="4" id="KW-0547">Nucleotide-binding</keyword>
<dbReference type="Gene3D" id="3.30.450.260">
    <property type="entry name" value="Haem NO binding associated domain"/>
    <property type="match status" value="1"/>
</dbReference>
<feature type="compositionally biased region" description="Polar residues" evidence="8">
    <location>
        <begin position="687"/>
        <end position="704"/>
    </location>
</feature>
<dbReference type="InterPro" id="IPR001054">
    <property type="entry name" value="A/G_cyclase"/>
</dbReference>
<dbReference type="GO" id="GO:0004383">
    <property type="term" value="F:guanylate cyclase activity"/>
    <property type="evidence" value="ECO:0007669"/>
    <property type="project" value="UniProtKB-EC"/>
</dbReference>
<keyword evidence="3" id="KW-0963">Cytoplasm</keyword>
<keyword evidence="6" id="KW-0456">Lyase</keyword>
<feature type="compositionally biased region" description="Basic residues" evidence="8">
    <location>
        <begin position="658"/>
        <end position="671"/>
    </location>
</feature>
<evidence type="ECO:0000256" key="2">
    <source>
        <dbReference type="ARBA" id="ARBA00012202"/>
    </source>
</evidence>
<dbReference type="InterPro" id="IPR024096">
    <property type="entry name" value="NO_sig/Golgi_transp_ligand-bd"/>
</dbReference>
<dbReference type="PROSITE" id="PS50125">
    <property type="entry name" value="GUANYLATE_CYCLASE_2"/>
    <property type="match status" value="1"/>
</dbReference>
<dbReference type="Pfam" id="PF07701">
    <property type="entry name" value="HNOBA"/>
    <property type="match status" value="1"/>
</dbReference>
<feature type="region of interest" description="Disordered" evidence="8">
    <location>
        <begin position="653"/>
        <end position="713"/>
    </location>
</feature>
<dbReference type="CDD" id="cd07302">
    <property type="entry name" value="CHD"/>
    <property type="match status" value="1"/>
</dbReference>
<dbReference type="Gene3D" id="3.30.70.1230">
    <property type="entry name" value="Nucleotide cyclase"/>
    <property type="match status" value="1"/>
</dbReference>
<evidence type="ECO:0000256" key="1">
    <source>
        <dbReference type="ARBA" id="ARBA00004496"/>
    </source>
</evidence>
<reference evidence="10" key="1">
    <citation type="submission" date="2021-02" db="EMBL/GenBank/DDBJ databases">
        <authorList>
            <person name="Nowell W R."/>
        </authorList>
    </citation>
    <scope>NUCLEOTIDE SEQUENCE</scope>
</reference>
<name>A0A816DRK2_ADIRI</name>
<evidence type="ECO:0000313" key="11">
    <source>
        <dbReference type="Proteomes" id="UP000663828"/>
    </source>
</evidence>
<evidence type="ECO:0000256" key="7">
    <source>
        <dbReference type="ARBA" id="ARBA00023293"/>
    </source>
</evidence>
<comment type="subcellular location">
    <subcellularLocation>
        <location evidence="1">Cytoplasm</location>
    </subcellularLocation>
</comment>
<evidence type="ECO:0000256" key="5">
    <source>
        <dbReference type="ARBA" id="ARBA00023134"/>
    </source>
</evidence>
<protein>
    <recommendedName>
        <fullName evidence="2">guanylate cyclase</fullName>
        <ecNumber evidence="2">4.6.1.2</ecNumber>
    </recommendedName>
</protein>
<evidence type="ECO:0000256" key="3">
    <source>
        <dbReference type="ARBA" id="ARBA00022490"/>
    </source>
</evidence>
<gene>
    <name evidence="10" type="ORF">XAT740_LOCUS53237</name>
</gene>
<evidence type="ECO:0000256" key="6">
    <source>
        <dbReference type="ARBA" id="ARBA00023239"/>
    </source>
</evidence>
<evidence type="ECO:0000256" key="4">
    <source>
        <dbReference type="ARBA" id="ARBA00022741"/>
    </source>
</evidence>
<dbReference type="SMART" id="SM00044">
    <property type="entry name" value="CYCc"/>
    <property type="match status" value="1"/>
</dbReference>
<dbReference type="GO" id="GO:0070482">
    <property type="term" value="P:response to oxygen levels"/>
    <property type="evidence" value="ECO:0007669"/>
    <property type="project" value="TreeGrafter"/>
</dbReference>
<dbReference type="InterPro" id="IPR029787">
    <property type="entry name" value="Nucleotide_cyclase"/>
</dbReference>
<evidence type="ECO:0000259" key="9">
    <source>
        <dbReference type="PROSITE" id="PS50125"/>
    </source>
</evidence>
<feature type="domain" description="Guanylate cyclase" evidence="9">
    <location>
        <begin position="423"/>
        <end position="585"/>
    </location>
</feature>
<dbReference type="Proteomes" id="UP000663828">
    <property type="component" value="Unassembled WGS sequence"/>
</dbReference>
<dbReference type="Pfam" id="PF00211">
    <property type="entry name" value="Guanylate_cyc"/>
    <property type="match status" value="1"/>
</dbReference>
<dbReference type="EMBL" id="CAJNOR010009045">
    <property type="protein sequence ID" value="CAF1640542.1"/>
    <property type="molecule type" value="Genomic_DNA"/>
</dbReference>
<dbReference type="SUPFAM" id="SSF111126">
    <property type="entry name" value="Ligand-binding domain in the NO signalling and Golgi transport"/>
    <property type="match status" value="1"/>
</dbReference>
<dbReference type="SUPFAM" id="SSF55073">
    <property type="entry name" value="Nucleotide cyclase"/>
    <property type="match status" value="1"/>
</dbReference>
<sequence length="713" mass="80050">MIYGILLESCRDGVCETYGSATWKRIVQDLNFEHESFTTLGRYEANIIERVAECLAEILHEGTPDLYMQFFGECFVRFFTNYGYDKILRVAGRHFRDFLLSIDQLHDSNRFSFPKMKSPLFHVTEEDENGAVLHYKSKRRGFQRYIVGQLKECAAKFFKEEISIRIQDDVSSNEYTHIVFRVDFHNYKLKTIGKRFVQNPTLPDVTSATFFKVFPFAIILDPQMRIFHIGESVKNVFPPKTQLIGRHLDDVFCLLRPDILLEWNRVLSYGRHIVFVIESRIALQPTSSIIVKQLGTAPVTAHLRLKGQMKLISAWNMIAFLCHPELTTAEEMLSVGLFLHDINFYDGSSEILIAGMQHARTLQAAIDKQQAWITKLQGSKHELMEWRRKGKRLLYNIMPRHIAQMLQEGVLANSICESHKLITVLFAYSIDFKDVVQKLAPQQIVESINAIINAFDQCSEHFDVFKVETKADSSYMVVSGIQDRAPTTQRRASTASGSSITSVAFSEELNGDLKNPLGLNQAEVIAGLALEMLASSKKIINPVTGQPFRLKTGFHSGSAVGGIVGAKNVQYCLFGDTVNTASRITTTGEPGRIHISDTAYLLLKGSPYFDVENKGPTELKGKGTVETYWLVGPKSTYTTAIELDPLLLVGERHSASGHSHHHHGSPRHHHTGSHDSHNRNAADGRGSQASHRLSTTINRASHATTGGCPFSGH</sequence>
<keyword evidence="5" id="KW-0342">GTP-binding</keyword>
<keyword evidence="11" id="KW-1185">Reference proteome</keyword>
<evidence type="ECO:0000256" key="8">
    <source>
        <dbReference type="SAM" id="MobiDB-lite"/>
    </source>
</evidence>
<feature type="compositionally biased region" description="Basic and acidic residues" evidence="8">
    <location>
        <begin position="672"/>
        <end position="682"/>
    </location>
</feature>
<dbReference type="Gene3D" id="6.10.250.780">
    <property type="match status" value="1"/>
</dbReference>